<dbReference type="EMBL" id="ML986726">
    <property type="protein sequence ID" value="KAF2258958.1"/>
    <property type="molecule type" value="Genomic_DNA"/>
</dbReference>
<name>A0A9P4MYX9_9PLEO</name>
<gene>
    <name evidence="1" type="ORF">CC78DRAFT_621405</name>
</gene>
<dbReference type="AlphaFoldDB" id="A0A9P4MYX9"/>
<accession>A0A9P4MYX9</accession>
<protein>
    <submittedName>
        <fullName evidence="1">Uncharacterized protein</fullName>
    </submittedName>
</protein>
<reference evidence="2" key="1">
    <citation type="journal article" date="2020" name="Stud. Mycol.">
        <title>101 Dothideomycetes genomes: A test case for predicting lifestyles and emergence of pathogens.</title>
        <authorList>
            <person name="Haridas S."/>
            <person name="Albert R."/>
            <person name="Binder M."/>
            <person name="Bloem J."/>
            <person name="LaButti K."/>
            <person name="Salamov A."/>
            <person name="Andreopoulos B."/>
            <person name="Baker S."/>
            <person name="Barry K."/>
            <person name="Bills G."/>
            <person name="Bluhm B."/>
            <person name="Cannon C."/>
            <person name="Castanera R."/>
            <person name="Culley D."/>
            <person name="Daum C."/>
            <person name="Ezra D."/>
            <person name="Gonzalez J."/>
            <person name="Henrissat B."/>
            <person name="Kuo A."/>
            <person name="Liang C."/>
            <person name="Lipzen A."/>
            <person name="Lutzoni F."/>
            <person name="Magnuson J."/>
            <person name="Mondo S."/>
            <person name="Nolan M."/>
            <person name="Ohm R."/>
            <person name="Pangilinan J."/>
            <person name="Park H.-J."/>
            <person name="Ramirez L."/>
            <person name="Alfaro M."/>
            <person name="Sun H."/>
            <person name="Tritt A."/>
            <person name="Yoshinaga Y."/>
            <person name="Zwiers L.-H."/>
            <person name="Turgeon B."/>
            <person name="Goodwin S."/>
            <person name="Spatafora J."/>
            <person name="Crous P."/>
            <person name="Grigoriev I."/>
        </authorList>
    </citation>
    <scope>NUCLEOTIDE SEQUENCE [LARGE SCALE GENOMIC DNA]</scope>
    <source>
        <strain evidence="2">CBS 304.66</strain>
    </source>
</reference>
<sequence length="156" mass="17059">MVPWSSGKRPHHALLLTLIGSPSLRFTLTPRLFPRSQPYESDPSLLGYDYGTDYTYVVHDREPNSLLPDDYVREPNHNGFDTLVASDNIFSPSSTGSSRSTFTGSSKLLGANSESLSSAARDSQLSLSRLDNIALGVGIDIELLTMIMTALALWNP</sequence>
<keyword evidence="2" id="KW-1185">Reference proteome</keyword>
<proteinExistence type="predicted"/>
<evidence type="ECO:0000313" key="1">
    <source>
        <dbReference type="EMBL" id="KAF2258958.1"/>
    </source>
</evidence>
<comment type="caution">
    <text evidence="1">The sequence shown here is derived from an EMBL/GenBank/DDBJ whole genome shotgun (WGS) entry which is preliminary data.</text>
</comment>
<organism evidence="1 2">
    <name type="scientific">Lojkania enalia</name>
    <dbReference type="NCBI Taxonomy" id="147567"/>
    <lineage>
        <taxon>Eukaryota</taxon>
        <taxon>Fungi</taxon>
        <taxon>Dikarya</taxon>
        <taxon>Ascomycota</taxon>
        <taxon>Pezizomycotina</taxon>
        <taxon>Dothideomycetes</taxon>
        <taxon>Pleosporomycetidae</taxon>
        <taxon>Pleosporales</taxon>
        <taxon>Pleosporales incertae sedis</taxon>
        <taxon>Lojkania</taxon>
    </lineage>
</organism>
<dbReference type="Proteomes" id="UP000800093">
    <property type="component" value="Unassembled WGS sequence"/>
</dbReference>
<evidence type="ECO:0000313" key="2">
    <source>
        <dbReference type="Proteomes" id="UP000800093"/>
    </source>
</evidence>